<name>A0A6H5J3F2_9HYME</name>
<accession>A0A6H5J3F2</accession>
<dbReference type="Proteomes" id="UP000479190">
    <property type="component" value="Unassembled WGS sequence"/>
</dbReference>
<dbReference type="EMBL" id="CADCXV010001511">
    <property type="protein sequence ID" value="CAB0044982.1"/>
    <property type="molecule type" value="Genomic_DNA"/>
</dbReference>
<evidence type="ECO:0000313" key="1">
    <source>
        <dbReference type="EMBL" id="CAB0044982.1"/>
    </source>
</evidence>
<sequence length="63" mass="6961">MSVVKLGGLGSRISNLFYFQGLVECLCHSSLDSTRRTILAPMCLSLQENFRFHGGRARTSLNA</sequence>
<reference evidence="1 2" key="1">
    <citation type="submission" date="2020-02" db="EMBL/GenBank/DDBJ databases">
        <authorList>
            <person name="Ferguson B K."/>
        </authorList>
    </citation>
    <scope>NUCLEOTIDE SEQUENCE [LARGE SCALE GENOMIC DNA]</scope>
</reference>
<organism evidence="1 2">
    <name type="scientific">Trichogramma brassicae</name>
    <dbReference type="NCBI Taxonomy" id="86971"/>
    <lineage>
        <taxon>Eukaryota</taxon>
        <taxon>Metazoa</taxon>
        <taxon>Ecdysozoa</taxon>
        <taxon>Arthropoda</taxon>
        <taxon>Hexapoda</taxon>
        <taxon>Insecta</taxon>
        <taxon>Pterygota</taxon>
        <taxon>Neoptera</taxon>
        <taxon>Endopterygota</taxon>
        <taxon>Hymenoptera</taxon>
        <taxon>Apocrita</taxon>
        <taxon>Proctotrupomorpha</taxon>
        <taxon>Chalcidoidea</taxon>
        <taxon>Trichogrammatidae</taxon>
        <taxon>Trichogramma</taxon>
    </lineage>
</organism>
<evidence type="ECO:0000313" key="2">
    <source>
        <dbReference type="Proteomes" id="UP000479190"/>
    </source>
</evidence>
<feature type="non-terminal residue" evidence="1">
    <location>
        <position position="63"/>
    </location>
</feature>
<proteinExistence type="predicted"/>
<keyword evidence="2" id="KW-1185">Reference proteome</keyword>
<protein>
    <submittedName>
        <fullName evidence="1">Uncharacterized protein</fullName>
    </submittedName>
</protein>
<gene>
    <name evidence="1" type="ORF">TBRA_LOCUS16541</name>
</gene>
<dbReference type="AlphaFoldDB" id="A0A6H5J3F2"/>